<dbReference type="EMBL" id="JAULJE010000002">
    <property type="protein sequence ID" value="KAK1346024.1"/>
    <property type="molecule type" value="Genomic_DNA"/>
</dbReference>
<comment type="caution">
    <text evidence="2">The sequence shown here is derived from an EMBL/GenBank/DDBJ whole genome shotgun (WGS) entry which is preliminary data.</text>
</comment>
<dbReference type="Proteomes" id="UP001177744">
    <property type="component" value="Unassembled WGS sequence"/>
</dbReference>
<protein>
    <submittedName>
        <fullName evidence="2">Uncharacterized protein</fullName>
    </submittedName>
</protein>
<organism evidence="2 3">
    <name type="scientific">Cnephaeus nilssonii</name>
    <name type="common">Northern bat</name>
    <name type="synonym">Eptesicus nilssonii</name>
    <dbReference type="NCBI Taxonomy" id="3371016"/>
    <lineage>
        <taxon>Eukaryota</taxon>
        <taxon>Metazoa</taxon>
        <taxon>Chordata</taxon>
        <taxon>Craniata</taxon>
        <taxon>Vertebrata</taxon>
        <taxon>Euteleostomi</taxon>
        <taxon>Mammalia</taxon>
        <taxon>Eutheria</taxon>
        <taxon>Laurasiatheria</taxon>
        <taxon>Chiroptera</taxon>
        <taxon>Yangochiroptera</taxon>
        <taxon>Vespertilionidae</taxon>
        <taxon>Cnephaeus</taxon>
    </lineage>
</organism>
<feature type="region of interest" description="Disordered" evidence="1">
    <location>
        <begin position="1"/>
        <end position="40"/>
    </location>
</feature>
<accession>A0AA40IAD5</accession>
<gene>
    <name evidence="2" type="ORF">QTO34_008493</name>
</gene>
<evidence type="ECO:0000313" key="3">
    <source>
        <dbReference type="Proteomes" id="UP001177744"/>
    </source>
</evidence>
<evidence type="ECO:0000313" key="2">
    <source>
        <dbReference type="EMBL" id="KAK1346024.1"/>
    </source>
</evidence>
<name>A0AA40IAD5_CNENI</name>
<proteinExistence type="predicted"/>
<feature type="compositionally biased region" description="Basic residues" evidence="1">
    <location>
        <begin position="1"/>
        <end position="11"/>
    </location>
</feature>
<reference evidence="2" key="1">
    <citation type="submission" date="2023-06" db="EMBL/GenBank/DDBJ databases">
        <title>Reference genome for the Northern bat (Eptesicus nilssonii), a most northern bat species.</title>
        <authorList>
            <person name="Laine V.N."/>
            <person name="Pulliainen A.T."/>
            <person name="Lilley T.M."/>
        </authorList>
    </citation>
    <scope>NUCLEOTIDE SEQUENCE</scope>
    <source>
        <strain evidence="2">BLF_Eptnil</strain>
        <tissue evidence="2">Kidney</tissue>
    </source>
</reference>
<dbReference type="AlphaFoldDB" id="A0AA40IAD5"/>
<evidence type="ECO:0000256" key="1">
    <source>
        <dbReference type="SAM" id="MobiDB-lite"/>
    </source>
</evidence>
<sequence>MQRKDHRKQRKREAMEPLLQPHQQPKEGEGSKAGEFNASKRRFDNFRKSFALKSVKITGKVAPAIQEAADEFPDTIEKIIEEKIYLPEQAFNAGKSLTCHQGHVHHPAKPHTLHGHCQRPRKLQKSRPPDPSMHLLVFTKLLPVSMGYASTI</sequence>
<keyword evidence="3" id="KW-1185">Reference proteome</keyword>